<gene>
    <name evidence="2" type="ORF">C5167_012857</name>
</gene>
<organism evidence="2 3">
    <name type="scientific">Papaver somniferum</name>
    <name type="common">Opium poppy</name>
    <dbReference type="NCBI Taxonomy" id="3469"/>
    <lineage>
        <taxon>Eukaryota</taxon>
        <taxon>Viridiplantae</taxon>
        <taxon>Streptophyta</taxon>
        <taxon>Embryophyta</taxon>
        <taxon>Tracheophyta</taxon>
        <taxon>Spermatophyta</taxon>
        <taxon>Magnoliopsida</taxon>
        <taxon>Ranunculales</taxon>
        <taxon>Papaveraceae</taxon>
        <taxon>Papaveroideae</taxon>
        <taxon>Papaver</taxon>
    </lineage>
</organism>
<evidence type="ECO:0000256" key="1">
    <source>
        <dbReference type="SAM" id="MobiDB-lite"/>
    </source>
</evidence>
<dbReference type="PANTHER" id="PTHR33527">
    <property type="entry name" value="OS07G0274300 PROTEIN"/>
    <property type="match status" value="1"/>
</dbReference>
<dbReference type="PANTHER" id="PTHR33527:SF53">
    <property type="entry name" value="OS10G0561000 PROTEIN"/>
    <property type="match status" value="1"/>
</dbReference>
<evidence type="ECO:0000313" key="2">
    <source>
        <dbReference type="EMBL" id="RZC54002.1"/>
    </source>
</evidence>
<dbReference type="Gramene" id="RZC54002">
    <property type="protein sequence ID" value="RZC54002"/>
    <property type="gene ID" value="C5167_012857"/>
</dbReference>
<name>A0A4Y7J1T8_PAPSO</name>
<evidence type="ECO:0008006" key="4">
    <source>
        <dbReference type="Google" id="ProtNLM"/>
    </source>
</evidence>
<dbReference type="EMBL" id="CM010717">
    <property type="protein sequence ID" value="RZC54002.1"/>
    <property type="molecule type" value="Genomic_DNA"/>
</dbReference>
<keyword evidence="3" id="KW-1185">Reference proteome</keyword>
<accession>A0A4Y7J1T8</accession>
<reference evidence="2 3" key="1">
    <citation type="journal article" date="2018" name="Science">
        <title>The opium poppy genome and morphinan production.</title>
        <authorList>
            <person name="Guo L."/>
            <person name="Winzer T."/>
            <person name="Yang X."/>
            <person name="Li Y."/>
            <person name="Ning Z."/>
            <person name="He Z."/>
            <person name="Teodor R."/>
            <person name="Lu Y."/>
            <person name="Bowser T.A."/>
            <person name="Graham I.A."/>
            <person name="Ye K."/>
        </authorList>
    </citation>
    <scope>NUCLEOTIDE SEQUENCE [LARGE SCALE GENOMIC DNA]</scope>
    <source>
        <strain evidence="3">cv. HN1</strain>
        <tissue evidence="2">Leaves</tissue>
    </source>
</reference>
<dbReference type="AlphaFoldDB" id="A0A4Y7J1T8"/>
<sequence>MNNGKNHQQNNGGIPNGNGMINGRLARDLERDRRTMLFTFSMGHPIPEKDLETVLNEFLGSVAVETIMMQDVPRGEQPMYAYIVFRSVNCIDTIFQGNELVMFLINGNHVWSRRYLS</sequence>
<protein>
    <recommendedName>
        <fullName evidence="4">RRM domain-containing protein</fullName>
    </recommendedName>
</protein>
<dbReference type="OrthoDB" id="1882251at2759"/>
<evidence type="ECO:0000313" key="3">
    <source>
        <dbReference type="Proteomes" id="UP000316621"/>
    </source>
</evidence>
<proteinExistence type="predicted"/>
<dbReference type="Proteomes" id="UP000316621">
    <property type="component" value="Chromosome 3"/>
</dbReference>
<feature type="region of interest" description="Disordered" evidence="1">
    <location>
        <begin position="1"/>
        <end position="22"/>
    </location>
</feature>